<proteinExistence type="predicted"/>
<dbReference type="InterPro" id="IPR001932">
    <property type="entry name" value="PPM-type_phosphatase-like_dom"/>
</dbReference>
<comment type="caution">
    <text evidence="2">The sequence shown here is derived from an EMBL/GenBank/DDBJ whole genome shotgun (WGS) entry which is preliminary data.</text>
</comment>
<dbReference type="SUPFAM" id="SSF81606">
    <property type="entry name" value="PP2C-like"/>
    <property type="match status" value="1"/>
</dbReference>
<dbReference type="EMBL" id="BOML01000012">
    <property type="protein sequence ID" value="GID99989.1"/>
    <property type="molecule type" value="Genomic_DNA"/>
</dbReference>
<gene>
    <name evidence="2" type="ORF">Adu01nite_13400</name>
</gene>
<dbReference type="Proteomes" id="UP000637628">
    <property type="component" value="Unassembled WGS sequence"/>
</dbReference>
<organism evidence="2 3">
    <name type="scientific">Paractinoplanes durhamensis</name>
    <dbReference type="NCBI Taxonomy" id="113563"/>
    <lineage>
        <taxon>Bacteria</taxon>
        <taxon>Bacillati</taxon>
        <taxon>Actinomycetota</taxon>
        <taxon>Actinomycetes</taxon>
        <taxon>Micromonosporales</taxon>
        <taxon>Micromonosporaceae</taxon>
        <taxon>Paractinoplanes</taxon>
    </lineage>
</organism>
<evidence type="ECO:0000313" key="2">
    <source>
        <dbReference type="EMBL" id="GID99989.1"/>
    </source>
</evidence>
<sequence length="380" mass="40185">MAAIFAVLLGGFLELQLFANEPLITVAGTLAILAGGIALQTELIGPWAARRRRPAAAPQPAVVHPQYVPAPPVAPPRPMPKPAADGAVATLTRETTYPAPPLFGQRPSRAHALPWLLPKPVAQSGVAADEAGLGDLTVRAASLLGPGHRCEEPAVARQDAYALGRDPSGRYLIAAVADGLSSSKRSDLGAATAAEAAVDLIGRALDRHPDPAALDPGRLLHGVAERMTDEAAQRGLTPQDVCAVLIAAVIDTRAGEHGRNCWFTWIGDVSAWQLRGDRWEPFAGDLKQDEGGISSNAVNACLPLHPDRAERKLYRFPAVAVLALVSDGIGDAWTMMSEANTYFARQWTAPPPLGAFLNDVGYDARGFQDDRTAVAIWAGR</sequence>
<evidence type="ECO:0000313" key="3">
    <source>
        <dbReference type="Proteomes" id="UP000637628"/>
    </source>
</evidence>
<keyword evidence="3" id="KW-1185">Reference proteome</keyword>
<dbReference type="Pfam" id="PF13672">
    <property type="entry name" value="PP2C_2"/>
    <property type="match status" value="1"/>
</dbReference>
<feature type="domain" description="PPM-type phosphatase" evidence="1">
    <location>
        <begin position="156"/>
        <end position="347"/>
    </location>
</feature>
<accession>A0ABQ3YQX0</accession>
<evidence type="ECO:0000259" key="1">
    <source>
        <dbReference type="Pfam" id="PF13672"/>
    </source>
</evidence>
<dbReference type="Gene3D" id="3.60.40.10">
    <property type="entry name" value="PPM-type phosphatase domain"/>
    <property type="match status" value="1"/>
</dbReference>
<dbReference type="InterPro" id="IPR036457">
    <property type="entry name" value="PPM-type-like_dom_sf"/>
</dbReference>
<name>A0ABQ3YQX0_9ACTN</name>
<reference evidence="2 3" key="1">
    <citation type="submission" date="2021-01" db="EMBL/GenBank/DDBJ databases">
        <title>Whole genome shotgun sequence of Actinoplanes durhamensis NBRC 14914.</title>
        <authorList>
            <person name="Komaki H."/>
            <person name="Tamura T."/>
        </authorList>
    </citation>
    <scope>NUCLEOTIDE SEQUENCE [LARGE SCALE GENOMIC DNA]</scope>
    <source>
        <strain evidence="2 3">NBRC 14914</strain>
    </source>
</reference>
<protein>
    <recommendedName>
        <fullName evidence="1">PPM-type phosphatase domain-containing protein</fullName>
    </recommendedName>
</protein>